<name>A0A381PXA2_9ZZZZ</name>
<dbReference type="PANTHER" id="PTHR20883:SF14">
    <property type="entry name" value="PHYTANOYL-COA DIOXYGENASE"/>
    <property type="match status" value="1"/>
</dbReference>
<sequence length="390" mass="43312">MVAVNLPLIEVPIVDYGTDEDHMVAYRENGTLRALDLDNRGPIRFDANGDLHPDIVESYSRHGFYIFTGVVKQGELDEIERDVADMLDRSPVTKEAQVDKHGNPALGVGLEGRNISWVQPLSDPLGGTDTAYGRHEAKMNEPSPPSEAPDYVVQLFLGSLQFSDACLRLYGHPQLLRIAEAVNGPDFTPFNEAIWVKQPGLGGSVAWHQDGWTHWDSPQLDDHTHGFNFMAQLYGCDATNGLWVVPGSHRIGKADIKGMVEKAGSDRLPDAVPCICDPGDVAMTSRQAIHGSFANTSSNVRVTINFGFHRRASVFGVQSGGVHNPVSEYDDEYIFERSKAIAWAIDARSQHFPNEDRYTYKPFQGLEAQFIWDSTTKSKLRDYNLRDIGI</sequence>
<organism evidence="1">
    <name type="scientific">marine metagenome</name>
    <dbReference type="NCBI Taxonomy" id="408172"/>
    <lineage>
        <taxon>unclassified sequences</taxon>
        <taxon>metagenomes</taxon>
        <taxon>ecological metagenomes</taxon>
    </lineage>
</organism>
<dbReference type="Gene3D" id="2.60.120.620">
    <property type="entry name" value="q2cbj1_9rhob like domain"/>
    <property type="match status" value="1"/>
</dbReference>
<gene>
    <name evidence="1" type="ORF">METZ01_LOCUS24118</name>
</gene>
<dbReference type="EMBL" id="UINC01001116">
    <property type="protein sequence ID" value="SUZ71264.1"/>
    <property type="molecule type" value="Genomic_DNA"/>
</dbReference>
<dbReference type="Pfam" id="PF05721">
    <property type="entry name" value="PhyH"/>
    <property type="match status" value="1"/>
</dbReference>
<dbReference type="PANTHER" id="PTHR20883">
    <property type="entry name" value="PHYTANOYL-COA DIOXYGENASE DOMAIN CONTAINING 1"/>
    <property type="match status" value="1"/>
</dbReference>
<proteinExistence type="predicted"/>
<evidence type="ECO:0000313" key="1">
    <source>
        <dbReference type="EMBL" id="SUZ71264.1"/>
    </source>
</evidence>
<dbReference type="AlphaFoldDB" id="A0A381PXA2"/>
<protein>
    <recommendedName>
        <fullName evidence="2">Phytanoyl-CoA dioxygenase</fullName>
    </recommendedName>
</protein>
<reference evidence="1" key="1">
    <citation type="submission" date="2018-05" db="EMBL/GenBank/DDBJ databases">
        <authorList>
            <person name="Lanie J.A."/>
            <person name="Ng W.-L."/>
            <person name="Kazmierczak K.M."/>
            <person name="Andrzejewski T.M."/>
            <person name="Davidsen T.M."/>
            <person name="Wayne K.J."/>
            <person name="Tettelin H."/>
            <person name="Glass J.I."/>
            <person name="Rusch D."/>
            <person name="Podicherti R."/>
            <person name="Tsui H.-C.T."/>
            <person name="Winkler M.E."/>
        </authorList>
    </citation>
    <scope>NUCLEOTIDE SEQUENCE</scope>
</reference>
<evidence type="ECO:0008006" key="2">
    <source>
        <dbReference type="Google" id="ProtNLM"/>
    </source>
</evidence>
<accession>A0A381PXA2</accession>
<dbReference type="InterPro" id="IPR008775">
    <property type="entry name" value="Phytyl_CoA_dOase-like"/>
</dbReference>
<dbReference type="SUPFAM" id="SSF51197">
    <property type="entry name" value="Clavaminate synthase-like"/>
    <property type="match status" value="1"/>
</dbReference>